<dbReference type="Gene3D" id="1.10.260.40">
    <property type="entry name" value="lambda repressor-like DNA-binding domains"/>
    <property type="match status" value="1"/>
</dbReference>
<gene>
    <name evidence="2" type="ORF">WCV65_20825</name>
</gene>
<dbReference type="SUPFAM" id="SSF47413">
    <property type="entry name" value="lambda repressor-like DNA-binding domains"/>
    <property type="match status" value="1"/>
</dbReference>
<reference evidence="2 3" key="1">
    <citation type="submission" date="2024-02" db="EMBL/GenBank/DDBJ databases">
        <title>Seven novel Bacillus-like species.</title>
        <authorList>
            <person name="Liu G."/>
        </authorList>
    </citation>
    <scope>NUCLEOTIDE SEQUENCE [LARGE SCALE GENOMIC DNA]</scope>
    <source>
        <strain evidence="2 3">FJAT-52054</strain>
    </source>
</reference>
<evidence type="ECO:0000259" key="1">
    <source>
        <dbReference type="PROSITE" id="PS50943"/>
    </source>
</evidence>
<evidence type="ECO:0000313" key="2">
    <source>
        <dbReference type="EMBL" id="WXB96937.1"/>
    </source>
</evidence>
<keyword evidence="3" id="KW-1185">Reference proteome</keyword>
<organism evidence="2 3">
    <name type="scientific">Metabacillus sediminis</name>
    <dbReference type="NCBI Taxonomy" id="3117746"/>
    <lineage>
        <taxon>Bacteria</taxon>
        <taxon>Bacillati</taxon>
        <taxon>Bacillota</taxon>
        <taxon>Bacilli</taxon>
        <taxon>Bacillales</taxon>
        <taxon>Bacillaceae</taxon>
        <taxon>Metabacillus</taxon>
    </lineage>
</organism>
<dbReference type="CDD" id="cd00093">
    <property type="entry name" value="HTH_XRE"/>
    <property type="match status" value="1"/>
</dbReference>
<protein>
    <submittedName>
        <fullName evidence="2">Helix-turn-helix transcriptional regulator</fullName>
    </submittedName>
</protein>
<dbReference type="RefSeq" id="WP_338779135.1">
    <property type="nucleotide sequence ID" value="NZ_CP147407.1"/>
</dbReference>
<sequence length="198" mass="23337">MNETSFGQELKKLRKHVGIPSKELSQKVGKAVTYVSQLERELIKNPSFDTCLQILLELGLNKENAERMLNYYGIHSKEEKQAELELAVKLDKELSWKINSGYYSKKFEQIERKRKLFLQLVDNHLETLGRYDNSRADMILSNLIELLKSEEKADLLFTLFENDFSKFDYMEMQLIFSNTMKDCKKLMTEKIINSFEEE</sequence>
<dbReference type="EMBL" id="CP147407">
    <property type="protein sequence ID" value="WXB96937.1"/>
    <property type="molecule type" value="Genomic_DNA"/>
</dbReference>
<dbReference type="InterPro" id="IPR001387">
    <property type="entry name" value="Cro/C1-type_HTH"/>
</dbReference>
<name>A0ABZ2NID2_9BACI</name>
<feature type="domain" description="HTH cro/C1-type" evidence="1">
    <location>
        <begin position="10"/>
        <end position="65"/>
    </location>
</feature>
<dbReference type="Pfam" id="PF01381">
    <property type="entry name" value="HTH_3"/>
    <property type="match status" value="1"/>
</dbReference>
<dbReference type="InterPro" id="IPR010982">
    <property type="entry name" value="Lambda_DNA-bd_dom_sf"/>
</dbReference>
<dbReference type="Proteomes" id="UP001377337">
    <property type="component" value="Chromosome"/>
</dbReference>
<dbReference type="PROSITE" id="PS50943">
    <property type="entry name" value="HTH_CROC1"/>
    <property type="match status" value="1"/>
</dbReference>
<proteinExistence type="predicted"/>
<accession>A0ABZ2NID2</accession>
<evidence type="ECO:0000313" key="3">
    <source>
        <dbReference type="Proteomes" id="UP001377337"/>
    </source>
</evidence>